<dbReference type="Proteomes" id="UP000001542">
    <property type="component" value="Unassembled WGS sequence"/>
</dbReference>
<dbReference type="KEGG" id="tva:4756982"/>
<dbReference type="VEuPathDB" id="TrichDB:TVAGG3_0224660"/>
<reference evidence="1" key="2">
    <citation type="journal article" date="2007" name="Science">
        <title>Draft genome sequence of the sexually transmitted pathogen Trichomonas vaginalis.</title>
        <authorList>
            <person name="Carlton J.M."/>
            <person name="Hirt R.P."/>
            <person name="Silva J.C."/>
            <person name="Delcher A.L."/>
            <person name="Schatz M."/>
            <person name="Zhao Q."/>
            <person name="Wortman J.R."/>
            <person name="Bidwell S.L."/>
            <person name="Alsmark U.C.M."/>
            <person name="Besteiro S."/>
            <person name="Sicheritz-Ponten T."/>
            <person name="Noel C.J."/>
            <person name="Dacks J.B."/>
            <person name="Foster P.G."/>
            <person name="Simillion C."/>
            <person name="Van de Peer Y."/>
            <person name="Miranda-Saavedra D."/>
            <person name="Barton G.J."/>
            <person name="Westrop G.D."/>
            <person name="Mueller S."/>
            <person name="Dessi D."/>
            <person name="Fiori P.L."/>
            <person name="Ren Q."/>
            <person name="Paulsen I."/>
            <person name="Zhang H."/>
            <person name="Bastida-Corcuera F.D."/>
            <person name="Simoes-Barbosa A."/>
            <person name="Brown M.T."/>
            <person name="Hayes R.D."/>
            <person name="Mukherjee M."/>
            <person name="Okumura C.Y."/>
            <person name="Schneider R."/>
            <person name="Smith A.J."/>
            <person name="Vanacova S."/>
            <person name="Villalvazo M."/>
            <person name="Haas B.J."/>
            <person name="Pertea M."/>
            <person name="Feldblyum T.V."/>
            <person name="Utterback T.R."/>
            <person name="Shu C.L."/>
            <person name="Osoegawa K."/>
            <person name="de Jong P.J."/>
            <person name="Hrdy I."/>
            <person name="Horvathova L."/>
            <person name="Zubacova Z."/>
            <person name="Dolezal P."/>
            <person name="Malik S.B."/>
            <person name="Logsdon J.M. Jr."/>
            <person name="Henze K."/>
            <person name="Gupta A."/>
            <person name="Wang C.C."/>
            <person name="Dunne R.L."/>
            <person name="Upcroft J.A."/>
            <person name="Upcroft P."/>
            <person name="White O."/>
            <person name="Salzberg S.L."/>
            <person name="Tang P."/>
            <person name="Chiu C.-H."/>
            <person name="Lee Y.-S."/>
            <person name="Embley T.M."/>
            <person name="Coombs G.H."/>
            <person name="Mottram J.C."/>
            <person name="Tachezy J."/>
            <person name="Fraser-Liggett C.M."/>
            <person name="Johnson P.J."/>
        </authorList>
    </citation>
    <scope>NUCLEOTIDE SEQUENCE [LARGE SCALE GENOMIC DNA]</scope>
    <source>
        <strain evidence="1">G3</strain>
    </source>
</reference>
<keyword evidence="2" id="KW-1185">Reference proteome</keyword>
<reference evidence="1" key="1">
    <citation type="submission" date="2006-10" db="EMBL/GenBank/DDBJ databases">
        <authorList>
            <person name="Amadeo P."/>
            <person name="Zhao Q."/>
            <person name="Wortman J."/>
            <person name="Fraser-Liggett C."/>
            <person name="Carlton J."/>
        </authorList>
    </citation>
    <scope>NUCLEOTIDE SEQUENCE</scope>
    <source>
        <strain evidence="1">G3</strain>
    </source>
</reference>
<accession>A2F7G1</accession>
<dbReference type="EMBL" id="DS113647">
    <property type="protein sequence ID" value="EAX99177.1"/>
    <property type="molecule type" value="Genomic_DNA"/>
</dbReference>
<dbReference type="AlphaFoldDB" id="A2F7G1"/>
<proteinExistence type="predicted"/>
<sequence length="110" mass="13175">MHYQVFDAQETFKGEVPKEFYEGKLPQKFKDYLEILETIKGVISVDDALHTFAAIYPLGEPAQDSYHLVLSMFLKQWFEKYTELKMDINAFKMHYANYYQVLDERFPFKK</sequence>
<evidence type="ECO:0000313" key="2">
    <source>
        <dbReference type="Proteomes" id="UP000001542"/>
    </source>
</evidence>
<name>A2F7G1_TRIV3</name>
<dbReference type="VEuPathDB" id="TrichDB:TVAG_400390"/>
<organism evidence="1 2">
    <name type="scientific">Trichomonas vaginalis (strain ATCC PRA-98 / G3)</name>
    <dbReference type="NCBI Taxonomy" id="412133"/>
    <lineage>
        <taxon>Eukaryota</taxon>
        <taxon>Metamonada</taxon>
        <taxon>Parabasalia</taxon>
        <taxon>Trichomonadida</taxon>
        <taxon>Trichomonadidae</taxon>
        <taxon>Trichomonas</taxon>
    </lineage>
</organism>
<evidence type="ECO:0000313" key="1">
    <source>
        <dbReference type="EMBL" id="EAX99177.1"/>
    </source>
</evidence>
<gene>
    <name evidence="1" type="ORF">TVAG_400390</name>
</gene>
<protein>
    <submittedName>
        <fullName evidence="1">Uncharacterized protein</fullName>
    </submittedName>
</protein>
<dbReference type="RefSeq" id="XP_001312107.1">
    <property type="nucleotide sequence ID" value="XM_001312106.1"/>
</dbReference>
<dbReference type="InParanoid" id="A2F7G1"/>